<evidence type="ECO:0000313" key="14">
    <source>
        <dbReference type="EMBL" id="OJJ26353.1"/>
    </source>
</evidence>
<comment type="subcellular location">
    <subcellularLocation>
        <location evidence="2">Membrane</location>
        <topology evidence="2">Multi-pass membrane protein</topology>
    </subcellularLocation>
</comment>
<feature type="transmembrane region" description="Helical" evidence="12">
    <location>
        <begin position="127"/>
        <end position="152"/>
    </location>
</feature>
<keyword evidence="6" id="KW-0479">Metal-binding</keyword>
<evidence type="ECO:0000256" key="2">
    <source>
        <dbReference type="ARBA" id="ARBA00004141"/>
    </source>
</evidence>
<keyword evidence="8" id="KW-0862">Zinc</keyword>
<proteinExistence type="inferred from homology"/>
<organism evidence="14 15">
    <name type="scientific">Roseofilum reptotaenium AO1-A</name>
    <dbReference type="NCBI Taxonomy" id="1925591"/>
    <lineage>
        <taxon>Bacteria</taxon>
        <taxon>Bacillati</taxon>
        <taxon>Cyanobacteriota</taxon>
        <taxon>Cyanophyceae</taxon>
        <taxon>Desertifilales</taxon>
        <taxon>Desertifilaceae</taxon>
        <taxon>Roseofilum</taxon>
    </lineage>
</organism>
<dbReference type="GO" id="GO:0046872">
    <property type="term" value="F:metal ion binding"/>
    <property type="evidence" value="ECO:0007669"/>
    <property type="project" value="UniProtKB-KW"/>
</dbReference>
<feature type="transmembrane region" description="Helical" evidence="12">
    <location>
        <begin position="88"/>
        <end position="121"/>
    </location>
</feature>
<feature type="domain" description="Peptidase M50" evidence="13">
    <location>
        <begin position="39"/>
        <end position="113"/>
    </location>
</feature>
<dbReference type="GO" id="GO:0008237">
    <property type="term" value="F:metallopeptidase activity"/>
    <property type="evidence" value="ECO:0007669"/>
    <property type="project" value="UniProtKB-KW"/>
</dbReference>
<evidence type="ECO:0000259" key="13">
    <source>
        <dbReference type="Pfam" id="PF02163"/>
    </source>
</evidence>
<dbReference type="AlphaFoldDB" id="A0A1L9QUK4"/>
<dbReference type="InterPro" id="IPR008915">
    <property type="entry name" value="Peptidase_M50"/>
</dbReference>
<dbReference type="Proteomes" id="UP000183940">
    <property type="component" value="Unassembled WGS sequence"/>
</dbReference>
<feature type="domain" description="Peptidase M50" evidence="13">
    <location>
        <begin position="129"/>
        <end position="171"/>
    </location>
</feature>
<evidence type="ECO:0000256" key="4">
    <source>
        <dbReference type="ARBA" id="ARBA00022670"/>
    </source>
</evidence>
<evidence type="ECO:0000256" key="3">
    <source>
        <dbReference type="ARBA" id="ARBA00007931"/>
    </source>
</evidence>
<dbReference type="GO" id="GO:0006508">
    <property type="term" value="P:proteolysis"/>
    <property type="evidence" value="ECO:0007669"/>
    <property type="project" value="UniProtKB-KW"/>
</dbReference>
<feature type="transmembrane region" description="Helical" evidence="12">
    <location>
        <begin position="173"/>
        <end position="194"/>
    </location>
</feature>
<dbReference type="PANTHER" id="PTHR39188:SF3">
    <property type="entry name" value="STAGE IV SPORULATION PROTEIN FB"/>
    <property type="match status" value="1"/>
</dbReference>
<evidence type="ECO:0000256" key="10">
    <source>
        <dbReference type="ARBA" id="ARBA00023049"/>
    </source>
</evidence>
<keyword evidence="10" id="KW-0482">Metalloprotease</keyword>
<dbReference type="GO" id="GO:0016020">
    <property type="term" value="C:membrane"/>
    <property type="evidence" value="ECO:0007669"/>
    <property type="project" value="UniProtKB-SubCell"/>
</dbReference>
<keyword evidence="4" id="KW-0645">Protease</keyword>
<feature type="transmembrane region" description="Helical" evidence="12">
    <location>
        <begin position="200"/>
        <end position="221"/>
    </location>
</feature>
<dbReference type="Pfam" id="PF02163">
    <property type="entry name" value="Peptidase_M50"/>
    <property type="match status" value="2"/>
</dbReference>
<evidence type="ECO:0000256" key="8">
    <source>
        <dbReference type="ARBA" id="ARBA00022833"/>
    </source>
</evidence>
<feature type="transmembrane region" description="Helical" evidence="12">
    <location>
        <begin position="21"/>
        <end position="44"/>
    </location>
</feature>
<dbReference type="CDD" id="cd06164">
    <property type="entry name" value="S2P-M50_SpoIVFB_CBS"/>
    <property type="match status" value="1"/>
</dbReference>
<comment type="cofactor">
    <cofactor evidence="1">
        <name>Zn(2+)</name>
        <dbReference type="ChEBI" id="CHEBI:29105"/>
    </cofactor>
</comment>
<evidence type="ECO:0000256" key="9">
    <source>
        <dbReference type="ARBA" id="ARBA00022989"/>
    </source>
</evidence>
<keyword evidence="5 12" id="KW-0812">Transmembrane</keyword>
<keyword evidence="15" id="KW-1185">Reference proteome</keyword>
<comment type="caution">
    <text evidence="14">The sequence shown here is derived from an EMBL/GenBank/DDBJ whole genome shotgun (WGS) entry which is preliminary data.</text>
</comment>
<feature type="transmembrane region" description="Helical" evidence="12">
    <location>
        <begin position="56"/>
        <end position="76"/>
    </location>
</feature>
<keyword evidence="11 12" id="KW-0472">Membrane</keyword>
<name>A0A1L9QUK4_9CYAN</name>
<gene>
    <name evidence="14" type="ORF">BI308_07005</name>
</gene>
<dbReference type="PANTHER" id="PTHR39188">
    <property type="entry name" value="MEMBRANE-ASSOCIATED ZINC METALLOPROTEASE M50B"/>
    <property type="match status" value="1"/>
</dbReference>
<dbReference type="STRING" id="1925591.BI308_07005"/>
<evidence type="ECO:0000256" key="11">
    <source>
        <dbReference type="ARBA" id="ARBA00023136"/>
    </source>
</evidence>
<evidence type="ECO:0000256" key="5">
    <source>
        <dbReference type="ARBA" id="ARBA00022692"/>
    </source>
</evidence>
<evidence type="ECO:0000256" key="7">
    <source>
        <dbReference type="ARBA" id="ARBA00022801"/>
    </source>
</evidence>
<protein>
    <recommendedName>
        <fullName evidence="13">Peptidase M50 domain-containing protein</fullName>
    </recommendedName>
</protein>
<evidence type="ECO:0000256" key="6">
    <source>
        <dbReference type="ARBA" id="ARBA00022723"/>
    </source>
</evidence>
<comment type="similarity">
    <text evidence="3">Belongs to the peptidase M50B family.</text>
</comment>
<keyword evidence="9 12" id="KW-1133">Transmembrane helix</keyword>
<reference evidence="14" key="1">
    <citation type="submission" date="2016-10" db="EMBL/GenBank/DDBJ databases">
        <title>CRISPR-Cas defence system in Roseofilum reptotaenium: evidence of a bacteriophage-cyanobacterium arms race in the coral black band disease.</title>
        <authorList>
            <person name="Buerger P."/>
            <person name="Wood-Charlson E.M."/>
            <person name="Weynberg K.D."/>
            <person name="Willis B."/>
            <person name="Van Oppen M.J."/>
        </authorList>
    </citation>
    <scope>NUCLEOTIDE SEQUENCE [LARGE SCALE GENOMIC DNA]</scope>
    <source>
        <strain evidence="14">AO1-A</strain>
    </source>
</reference>
<evidence type="ECO:0000256" key="12">
    <source>
        <dbReference type="SAM" id="Phobius"/>
    </source>
</evidence>
<evidence type="ECO:0000256" key="1">
    <source>
        <dbReference type="ARBA" id="ARBA00001947"/>
    </source>
</evidence>
<evidence type="ECO:0000313" key="15">
    <source>
        <dbReference type="Proteomes" id="UP000183940"/>
    </source>
</evidence>
<sequence>MNGNLRVGSLFGIPFYIHLSWFLVVGFAMFSGGIIGLGFALLVFSSVVAHELGHSLVAIRQGIGVKSITLFLFGGLASFEKEPKTASAAFWVAIAGPAVNLILFGLFTVIVLLTALASIAVPLSAPLALIFGFLAYINLILGLFNLIPGLPLDGGHILKALVWKITGKPKQGLVFASRMGQIIGCFGVAISILSLFNMPLVLFGIPISGGIWTFIISLFMLQNASHSTDVNQAAEELLDYHKKIYSQQHEFVQVDAQDFSHLDLKFYQQTQRQLERLGFEKLADMEDVTISKANRSQPRILIRVMLSRDRRTVAGIFHFPLPLLVKALQAIGLAPKGGKTIDLESEFEDGTFLTTSNTQGFDNSSPFPKIERQQLPGTASISELVRAHRIRVRDLNPHTPALIIRNFDQAIAMQHRLESLKNSHKEAQGYLTREDIQRQAKKGQEAAAEVLGDALDDLKARKSQEE</sequence>
<dbReference type="EMBL" id="MLAW01000008">
    <property type="protein sequence ID" value="OJJ26353.1"/>
    <property type="molecule type" value="Genomic_DNA"/>
</dbReference>
<keyword evidence="7" id="KW-0378">Hydrolase</keyword>
<accession>A0A1L9QUK4</accession>